<sequence length="1419" mass="155369">MDESCFALQISLCSCTGVSASTLEISKKQGATASCKACGGKPLVNGRVPSTSSMPGAVGLELTRFVNSDLTWTNITKGNRSSSRRARKSLTRSLRNIPELVNKDPKAVDMPVSESEKLGVSVLGCRFSEKVEHVPIKKRRFMFRSPSPPPRVPSPHSEENGLLLKCKNDLREELHPNPLVKSRSVAIKAANSMNDLGQIVDTEIDIGAKNLVRASDKPDEAEDFSGISILAAAACSNSFGGDDGHVEEGSGMEESFVCEGAFEDFKNSESCSLSKGISKEDQSSAEISKEGSGSCTSIMPAEELAASSRTANSSSNSLPQRHTAEGTSLQDLSMAMSKDLLSKSDEGTVRMQESSSRDGRLHWDLNTVMDAWECPFDGQNSGSQTDVAVGVSDYGKSTCSDRTGNSEDKKIGSIKCDAEKETLSINSRDMVHETEKLNVEEHKLDQCTDTDSAICLQKGQQSSEIDLAPTLVSVHGTQSSHSLEGVSPKSESVDLVPVDDALGLRTSADADRNALAQSVTSGSSVSSETLPLHQVGCLDLCSGFTHTRPKHCTSTFVSEDNSNAASVDITSMKSVDDNTAGFQTGEIISPGTKVDLQEPIALPCNSTCENENVNDVDAEGSEGASILDSRIAPTNVVGLEAGQLQESGSLDNATKISAVNSDEVGPSQSPDICVELPASAVLVGGQSAGIVDVNMQQGKVSVEDNTETGSQMHLDNGEPKSSEKSVAVLHTPSGYSDDLVNVSDKVAPEEPLDNNYVSDVCHDDGHLAGIEKTSELDMDYDSQYEDGEVRESISHTWEDYDGEDVEVEHVDYGSDNTNSLSCEGDQVMKNTLESSFQPHPSVSLLTEVTKAVSGKESTVKTTIPYLRGQFAGKDASNVVGTSDSMDNNPGVSTSKVTRIDETDARGDDTRKAIQSASINFKVSAWEQSECHKNFSDTETGLRDGSSWKKIDGGCGDGFDAEDTEARMAESGVFKRDLRSRIEVRPSRDLLFGKDRLSLQGSRFSDADGLTPRFERESGSAEFFGRGRYSRHAYNRDLGGDRWVDPSESYRGQKRHHSPNYHATMNFRHVVSENGSHRSLRSRSPVGRDEAFGMRVDVRPAREISPYRRMTLGRGRSVRYGPQVDGRGPRGRYGPLPGNFRDSSFNHSHPPTRRERSFSPIERRGNTHAHQFCTKSPSRSRTRSPISGNSGFRQRSKSPNFRSEIRMQRQRSPYQRPGFLSDHVVGFRSMRRGRGSPPHNSRWIGDRREGVGHFREHGYNQRTSVIDRRFDQHDRFELVDAPRSYRPLYSGRLSDMDGVGRGSLRYGGNNDERRKHVYKYRSGNVGVRNDMDEPIKRIRYVEGFVAARNSRYQDNDDFHSRGNPKDFNRGGIDSRIGDIPRRSGEGGPYEYQREGKYDVKSNPSAMWEGEEDSSPRKRPS</sequence>
<dbReference type="PANTHER" id="PTHR34536:SF18">
    <property type="match status" value="1"/>
</dbReference>
<comment type="caution">
    <text evidence="2">The sequence shown here is derived from an EMBL/GenBank/DDBJ whole genome shotgun (WGS) entry which is preliminary data.</text>
</comment>
<accession>A0AAW0IZI0</accession>
<evidence type="ECO:0000256" key="1">
    <source>
        <dbReference type="SAM" id="MobiDB-lite"/>
    </source>
</evidence>
<name>A0AAW0IZI0_QUESU</name>
<protein>
    <submittedName>
        <fullName evidence="2">Uncharacterized protein</fullName>
    </submittedName>
</protein>
<feature type="compositionally biased region" description="Polar residues" evidence="1">
    <location>
        <begin position="1187"/>
        <end position="1200"/>
    </location>
</feature>
<evidence type="ECO:0000313" key="2">
    <source>
        <dbReference type="EMBL" id="KAK7819676.1"/>
    </source>
</evidence>
<feature type="region of interest" description="Disordered" evidence="1">
    <location>
        <begin position="1352"/>
        <end position="1419"/>
    </location>
</feature>
<organism evidence="2 3">
    <name type="scientific">Quercus suber</name>
    <name type="common">Cork oak</name>
    <dbReference type="NCBI Taxonomy" id="58331"/>
    <lineage>
        <taxon>Eukaryota</taxon>
        <taxon>Viridiplantae</taxon>
        <taxon>Streptophyta</taxon>
        <taxon>Embryophyta</taxon>
        <taxon>Tracheophyta</taxon>
        <taxon>Spermatophyta</taxon>
        <taxon>Magnoliopsida</taxon>
        <taxon>eudicotyledons</taxon>
        <taxon>Gunneridae</taxon>
        <taxon>Pentapetalae</taxon>
        <taxon>rosids</taxon>
        <taxon>fabids</taxon>
        <taxon>Fagales</taxon>
        <taxon>Fagaceae</taxon>
        <taxon>Quercus</taxon>
    </lineage>
</organism>
<keyword evidence="3" id="KW-1185">Reference proteome</keyword>
<evidence type="ECO:0000313" key="3">
    <source>
        <dbReference type="Proteomes" id="UP000237347"/>
    </source>
</evidence>
<dbReference type="PANTHER" id="PTHR34536">
    <property type="entry name" value="DENTIN SIALOPHOSPHOPROTEIN-LIKE PROTEIN"/>
    <property type="match status" value="1"/>
</dbReference>
<feature type="compositionally biased region" description="Low complexity" evidence="1">
    <location>
        <begin position="305"/>
        <end position="317"/>
    </location>
</feature>
<feature type="compositionally biased region" description="Basic and acidic residues" evidence="1">
    <location>
        <begin position="1374"/>
        <end position="1383"/>
    </location>
</feature>
<proteinExistence type="predicted"/>
<feature type="region of interest" description="Disordered" evidence="1">
    <location>
        <begin position="276"/>
        <end position="331"/>
    </location>
</feature>
<feature type="compositionally biased region" description="Basic and acidic residues" evidence="1">
    <location>
        <begin position="1151"/>
        <end position="1164"/>
    </location>
</feature>
<reference evidence="2 3" key="1">
    <citation type="journal article" date="2018" name="Sci. Data">
        <title>The draft genome sequence of cork oak.</title>
        <authorList>
            <person name="Ramos A.M."/>
            <person name="Usie A."/>
            <person name="Barbosa P."/>
            <person name="Barros P.M."/>
            <person name="Capote T."/>
            <person name="Chaves I."/>
            <person name="Simoes F."/>
            <person name="Abreu I."/>
            <person name="Carrasquinho I."/>
            <person name="Faro C."/>
            <person name="Guimaraes J.B."/>
            <person name="Mendonca D."/>
            <person name="Nobrega F."/>
            <person name="Rodrigues L."/>
            <person name="Saibo N.J.M."/>
            <person name="Varela M.C."/>
            <person name="Egas C."/>
            <person name="Matos J."/>
            <person name="Miguel C.M."/>
            <person name="Oliveira M.M."/>
            <person name="Ricardo C.P."/>
            <person name="Goncalves S."/>
        </authorList>
    </citation>
    <scope>NUCLEOTIDE SEQUENCE [LARGE SCALE GENOMIC DNA]</scope>
    <source>
        <strain evidence="3">cv. HL8</strain>
    </source>
</reference>
<dbReference type="Proteomes" id="UP000237347">
    <property type="component" value="Unassembled WGS sequence"/>
</dbReference>
<gene>
    <name evidence="2" type="ORF">CFP56_039916</name>
</gene>
<feature type="compositionally biased region" description="Basic and acidic residues" evidence="1">
    <location>
        <begin position="1352"/>
        <end position="1367"/>
    </location>
</feature>
<feature type="region of interest" description="Disordered" evidence="1">
    <location>
        <begin position="704"/>
        <end position="723"/>
    </location>
</feature>
<feature type="compositionally biased region" description="Low complexity" evidence="1">
    <location>
        <begin position="1175"/>
        <end position="1186"/>
    </location>
</feature>
<dbReference type="EMBL" id="PKMF04000770">
    <property type="protein sequence ID" value="KAK7819676.1"/>
    <property type="molecule type" value="Genomic_DNA"/>
</dbReference>
<feature type="region of interest" description="Disordered" evidence="1">
    <location>
        <begin position="1116"/>
        <end position="1219"/>
    </location>
</feature>